<feature type="non-terminal residue" evidence="2">
    <location>
        <position position="1"/>
    </location>
</feature>
<sequence>QFVTIKITSWISVCRLVNYRMDTVVLARQDRQQQGPCEVEVCYGDEVDLHQHFVACDKNPGHQQFIPMDKFTMDNLPTTYRSDTLVDLIHILAGVTVRVSTKRVSAARPTYYPGTEKPYPYSNTKVKDKMKMMTRVGTGWIFNVHMCPDEYGTEKTCSCTECRNSPTPKTKFAHIFIYTAAHVVYDDIEAEHATCDLFYDSGATPESCSGVITLTGFTRSRCHAVKDQTRMTYVTHDLDLANRLGNLLDRWIDLHCKLKDTLLLPVPCVEKSECCSVEHVPETKNKLTVIVSHPHGCSKKVSLGYCTNIAEMEDGYTQYTYTTDTCPGSSGAPVFLVGRSWRYFWAFVHIHCGNCEDNKKLNFSTYCLDEIPP</sequence>
<dbReference type="AlphaFoldDB" id="A0A0B7A8P0"/>
<evidence type="ECO:0000313" key="2">
    <source>
        <dbReference type="EMBL" id="CEK76350.1"/>
    </source>
</evidence>
<gene>
    <name evidence="2" type="primary">ORF99616</name>
    <name evidence="1" type="synonym">ORF99613</name>
</gene>
<evidence type="ECO:0000313" key="1">
    <source>
        <dbReference type="EMBL" id="CEK76349.1"/>
    </source>
</evidence>
<dbReference type="SUPFAM" id="SSF50494">
    <property type="entry name" value="Trypsin-like serine proteases"/>
    <property type="match status" value="1"/>
</dbReference>
<dbReference type="InterPro" id="IPR009003">
    <property type="entry name" value="Peptidase_S1_PA"/>
</dbReference>
<proteinExistence type="predicted"/>
<evidence type="ECO:0008006" key="3">
    <source>
        <dbReference type="Google" id="ProtNLM"/>
    </source>
</evidence>
<dbReference type="EMBL" id="HACG01029485">
    <property type="protein sequence ID" value="CEK76350.1"/>
    <property type="molecule type" value="Transcribed_RNA"/>
</dbReference>
<name>A0A0B7A8P0_9EUPU</name>
<dbReference type="EMBL" id="HACG01029484">
    <property type="protein sequence ID" value="CEK76349.1"/>
    <property type="molecule type" value="Transcribed_RNA"/>
</dbReference>
<accession>A0A0B7A8P0</accession>
<reference evidence="2" key="1">
    <citation type="submission" date="2014-12" db="EMBL/GenBank/DDBJ databases">
        <title>Insight into the proteome of Arion vulgaris.</title>
        <authorList>
            <person name="Aradska J."/>
            <person name="Bulat T."/>
            <person name="Smidak R."/>
            <person name="Sarate P."/>
            <person name="Gangsoo J."/>
            <person name="Sialana F."/>
            <person name="Bilban M."/>
            <person name="Lubec G."/>
        </authorList>
    </citation>
    <scope>NUCLEOTIDE SEQUENCE</scope>
    <source>
        <tissue evidence="2">Skin</tissue>
    </source>
</reference>
<organism evidence="2">
    <name type="scientific">Arion vulgaris</name>
    <dbReference type="NCBI Taxonomy" id="1028688"/>
    <lineage>
        <taxon>Eukaryota</taxon>
        <taxon>Metazoa</taxon>
        <taxon>Spiralia</taxon>
        <taxon>Lophotrochozoa</taxon>
        <taxon>Mollusca</taxon>
        <taxon>Gastropoda</taxon>
        <taxon>Heterobranchia</taxon>
        <taxon>Euthyneura</taxon>
        <taxon>Panpulmonata</taxon>
        <taxon>Eupulmonata</taxon>
        <taxon>Stylommatophora</taxon>
        <taxon>Helicina</taxon>
        <taxon>Arionoidea</taxon>
        <taxon>Arionidae</taxon>
        <taxon>Arion</taxon>
    </lineage>
</organism>
<protein>
    <recommendedName>
        <fullName evidence="3">Peptidase S1 domain-containing protein</fullName>
    </recommendedName>
</protein>